<dbReference type="GO" id="GO:0032259">
    <property type="term" value="P:methylation"/>
    <property type="evidence" value="ECO:0007669"/>
    <property type="project" value="UniProtKB-KW"/>
</dbReference>
<gene>
    <name evidence="11" type="ORF">SAMN02745148_00480</name>
</gene>
<feature type="active site" description="Nucleophile; methyl group acceptor" evidence="8">
    <location>
        <position position="124"/>
    </location>
</feature>
<comment type="catalytic activity">
    <reaction evidence="1 8">
        <text>a 4-O-methyl-thymidine in DNA + L-cysteinyl-[protein] = a thymidine in DNA + S-methyl-L-cysteinyl-[protein]</text>
        <dbReference type="Rhea" id="RHEA:53428"/>
        <dbReference type="Rhea" id="RHEA-COMP:10131"/>
        <dbReference type="Rhea" id="RHEA-COMP:10132"/>
        <dbReference type="Rhea" id="RHEA-COMP:13555"/>
        <dbReference type="Rhea" id="RHEA-COMP:13556"/>
        <dbReference type="ChEBI" id="CHEBI:29950"/>
        <dbReference type="ChEBI" id="CHEBI:82612"/>
        <dbReference type="ChEBI" id="CHEBI:137386"/>
        <dbReference type="ChEBI" id="CHEBI:137387"/>
        <dbReference type="EC" id="2.1.1.63"/>
    </reaction>
</comment>
<dbReference type="InterPro" id="IPR014048">
    <property type="entry name" value="MethylDNA_cys_MeTrfase_DNA-bd"/>
</dbReference>
<dbReference type="Pfam" id="PF01035">
    <property type="entry name" value="DNA_binding_1"/>
    <property type="match status" value="1"/>
</dbReference>
<dbReference type="InterPro" id="IPR001497">
    <property type="entry name" value="MethylDNA_cys_MeTrfase_AS"/>
</dbReference>
<dbReference type="PANTHER" id="PTHR10815">
    <property type="entry name" value="METHYLATED-DNA--PROTEIN-CYSTEINE METHYLTRANSFERASE"/>
    <property type="match status" value="1"/>
</dbReference>
<dbReference type="PANTHER" id="PTHR10815:SF5">
    <property type="entry name" value="METHYLATED-DNA--PROTEIN-CYSTEINE METHYLTRANSFERASE"/>
    <property type="match status" value="1"/>
</dbReference>
<comment type="function">
    <text evidence="8">Involved in the cellular defense against the biological effects of O6-methylguanine (O6-MeG) and O4-methylthymine (O4-MeT) in DNA. Repairs the methylated nucleobase in DNA by stoichiometrically transferring the methyl group to a cysteine residue in the enzyme. This is a suicide reaction: the enzyme is irreversibly inactivated.</text>
</comment>
<keyword evidence="4 8" id="KW-0808">Transferase</keyword>
<evidence type="ECO:0000256" key="1">
    <source>
        <dbReference type="ARBA" id="ARBA00001286"/>
    </source>
</evidence>
<dbReference type="SUPFAM" id="SSF46767">
    <property type="entry name" value="Methylated DNA-protein cysteine methyltransferase, C-terminal domain"/>
    <property type="match status" value="1"/>
</dbReference>
<dbReference type="Pfam" id="PF02870">
    <property type="entry name" value="Methyltransf_1N"/>
    <property type="match status" value="1"/>
</dbReference>
<dbReference type="InterPro" id="IPR036388">
    <property type="entry name" value="WH-like_DNA-bd_sf"/>
</dbReference>
<dbReference type="GO" id="GO:0003908">
    <property type="term" value="F:methylated-DNA-[protein]-cysteine S-methyltransferase activity"/>
    <property type="evidence" value="ECO:0007669"/>
    <property type="project" value="UniProtKB-UniRule"/>
</dbReference>
<evidence type="ECO:0000256" key="5">
    <source>
        <dbReference type="ARBA" id="ARBA00022763"/>
    </source>
</evidence>
<evidence type="ECO:0000256" key="7">
    <source>
        <dbReference type="ARBA" id="ARBA00049348"/>
    </source>
</evidence>
<dbReference type="CDD" id="cd06445">
    <property type="entry name" value="ATase"/>
    <property type="match status" value="1"/>
</dbReference>
<feature type="domain" description="Methylguanine DNA methyltransferase ribonuclease-like" evidence="10">
    <location>
        <begin position="11"/>
        <end position="69"/>
    </location>
</feature>
<dbReference type="FunFam" id="1.10.10.10:FF:000337">
    <property type="entry name" value="Methylated-DNA--protein-cysteine methyltransferase"/>
    <property type="match status" value="1"/>
</dbReference>
<evidence type="ECO:0000256" key="6">
    <source>
        <dbReference type="ARBA" id="ARBA00023204"/>
    </source>
</evidence>
<accession>A0A1M4TKK2</accession>
<protein>
    <recommendedName>
        <fullName evidence="8">Methylated-DNA--protein-cysteine methyltransferase</fullName>
        <ecNumber evidence="8">2.1.1.63</ecNumber>
    </recommendedName>
    <alternativeName>
        <fullName evidence="8">6-O-methylguanine-DNA methyltransferase</fullName>
        <shortName evidence="8">MGMT</shortName>
    </alternativeName>
    <alternativeName>
        <fullName evidence="8">O-6-methylguanine-DNA-alkyltransferase</fullName>
    </alternativeName>
</protein>
<dbReference type="PROSITE" id="PS00374">
    <property type="entry name" value="MGMT"/>
    <property type="match status" value="1"/>
</dbReference>
<dbReference type="NCBIfam" id="TIGR00589">
    <property type="entry name" value="ogt"/>
    <property type="match status" value="1"/>
</dbReference>
<dbReference type="SUPFAM" id="SSF53155">
    <property type="entry name" value="Methylated DNA-protein cysteine methyltransferase domain"/>
    <property type="match status" value="1"/>
</dbReference>
<keyword evidence="12" id="KW-1185">Reference proteome</keyword>
<evidence type="ECO:0000256" key="8">
    <source>
        <dbReference type="HAMAP-Rule" id="MF_00772"/>
    </source>
</evidence>
<comment type="subcellular location">
    <subcellularLocation>
        <location evidence="8">Cytoplasm</location>
    </subcellularLocation>
</comment>
<organism evidence="11 12">
    <name type="scientific">Modicisalibacter ilicicola DSM 19980</name>
    <dbReference type="NCBI Taxonomy" id="1121942"/>
    <lineage>
        <taxon>Bacteria</taxon>
        <taxon>Pseudomonadati</taxon>
        <taxon>Pseudomonadota</taxon>
        <taxon>Gammaproteobacteria</taxon>
        <taxon>Oceanospirillales</taxon>
        <taxon>Halomonadaceae</taxon>
        <taxon>Modicisalibacter</taxon>
    </lineage>
</organism>
<dbReference type="RefSeq" id="WP_072819328.1">
    <property type="nucleotide sequence ID" value="NZ_FQUJ01000002.1"/>
</dbReference>
<evidence type="ECO:0000259" key="9">
    <source>
        <dbReference type="Pfam" id="PF01035"/>
    </source>
</evidence>
<dbReference type="Gene3D" id="1.10.10.10">
    <property type="entry name" value="Winged helix-like DNA-binding domain superfamily/Winged helix DNA-binding domain"/>
    <property type="match status" value="1"/>
</dbReference>
<dbReference type="EMBL" id="FQUJ01000002">
    <property type="protein sequence ID" value="SHE44990.1"/>
    <property type="molecule type" value="Genomic_DNA"/>
</dbReference>
<evidence type="ECO:0000313" key="11">
    <source>
        <dbReference type="EMBL" id="SHE44990.1"/>
    </source>
</evidence>
<evidence type="ECO:0000256" key="2">
    <source>
        <dbReference type="ARBA" id="ARBA00022490"/>
    </source>
</evidence>
<dbReference type="HAMAP" id="MF_00772">
    <property type="entry name" value="OGT"/>
    <property type="match status" value="1"/>
</dbReference>
<comment type="similarity">
    <text evidence="8">Belongs to the MGMT family.</text>
</comment>
<dbReference type="GO" id="GO:0006307">
    <property type="term" value="P:DNA alkylation repair"/>
    <property type="evidence" value="ECO:0007669"/>
    <property type="project" value="UniProtKB-UniRule"/>
</dbReference>
<evidence type="ECO:0000256" key="4">
    <source>
        <dbReference type="ARBA" id="ARBA00022679"/>
    </source>
</evidence>
<reference evidence="11 12" key="1">
    <citation type="submission" date="2016-11" db="EMBL/GenBank/DDBJ databases">
        <authorList>
            <person name="Jaros S."/>
            <person name="Januszkiewicz K."/>
            <person name="Wedrychowicz H."/>
        </authorList>
    </citation>
    <scope>NUCLEOTIDE SEQUENCE [LARGE SCALE GENOMIC DNA]</scope>
    <source>
        <strain evidence="11 12">DSM 19980</strain>
    </source>
</reference>
<name>A0A1M4TKK2_9GAMM</name>
<dbReference type="Proteomes" id="UP000184346">
    <property type="component" value="Unassembled WGS sequence"/>
</dbReference>
<dbReference type="Gene3D" id="3.30.160.70">
    <property type="entry name" value="Methylated DNA-protein cysteine methyltransferase domain"/>
    <property type="match status" value="1"/>
</dbReference>
<dbReference type="STRING" id="1121942.SAMN02745148_00480"/>
<dbReference type="InterPro" id="IPR008332">
    <property type="entry name" value="MethylG_MeTrfase_N"/>
</dbReference>
<keyword evidence="3 8" id="KW-0489">Methyltransferase</keyword>
<evidence type="ECO:0000313" key="12">
    <source>
        <dbReference type="Proteomes" id="UP000184346"/>
    </source>
</evidence>
<feature type="domain" description="Methylated-DNA-[protein]-cysteine S-methyltransferase DNA binding" evidence="9">
    <location>
        <begin position="73"/>
        <end position="152"/>
    </location>
</feature>
<keyword evidence="2 8" id="KW-0963">Cytoplasm</keyword>
<dbReference type="GO" id="GO:0005737">
    <property type="term" value="C:cytoplasm"/>
    <property type="evidence" value="ECO:0007669"/>
    <property type="project" value="UniProtKB-SubCell"/>
</dbReference>
<dbReference type="InterPro" id="IPR036217">
    <property type="entry name" value="MethylDNA_cys_MeTrfase_DNAb"/>
</dbReference>
<dbReference type="InterPro" id="IPR023546">
    <property type="entry name" value="MGMT"/>
</dbReference>
<sequence length="161" mass="18323">MYIDYLATPSDSPLGFLQIKATEEGITHIDFTDERSEPIAPHPLIEDCKHQLEEYFQGRRQAFDVPLAPQGTDFQQRVWRQLREIPYGETCSYATISRGIGNPRSHRAVGAANGRNPLSIIVPCHRVIGSDGQLTGYAGGLERKQWLLRHEQAHREYRLQP</sequence>
<comment type="miscellaneous">
    <text evidence="8">This enzyme catalyzes only one turnover and therefore is not strictly catalytic. According to one definition, an enzyme is a biocatalyst that acts repeatedly and over many reaction cycles.</text>
</comment>
<proteinExistence type="inferred from homology"/>
<dbReference type="InterPro" id="IPR036631">
    <property type="entry name" value="MGMT_N_sf"/>
</dbReference>
<keyword evidence="5 8" id="KW-0227">DNA damage</keyword>
<evidence type="ECO:0000259" key="10">
    <source>
        <dbReference type="Pfam" id="PF02870"/>
    </source>
</evidence>
<dbReference type="EC" id="2.1.1.63" evidence="8"/>
<keyword evidence="6 8" id="KW-0234">DNA repair</keyword>
<evidence type="ECO:0000256" key="3">
    <source>
        <dbReference type="ARBA" id="ARBA00022603"/>
    </source>
</evidence>
<comment type="catalytic activity">
    <reaction evidence="7 8">
        <text>a 6-O-methyl-2'-deoxyguanosine in DNA + L-cysteinyl-[protein] = S-methyl-L-cysteinyl-[protein] + a 2'-deoxyguanosine in DNA</text>
        <dbReference type="Rhea" id="RHEA:24000"/>
        <dbReference type="Rhea" id="RHEA-COMP:10131"/>
        <dbReference type="Rhea" id="RHEA-COMP:10132"/>
        <dbReference type="Rhea" id="RHEA-COMP:11367"/>
        <dbReference type="Rhea" id="RHEA-COMP:11368"/>
        <dbReference type="ChEBI" id="CHEBI:29950"/>
        <dbReference type="ChEBI" id="CHEBI:82612"/>
        <dbReference type="ChEBI" id="CHEBI:85445"/>
        <dbReference type="ChEBI" id="CHEBI:85448"/>
        <dbReference type="EC" id="2.1.1.63"/>
    </reaction>
</comment>
<dbReference type="AlphaFoldDB" id="A0A1M4TKK2"/>
<dbReference type="OrthoDB" id="9811249at2"/>